<sequence length="60" mass="6595">MLPDYVSKKGDLSINDATKVAYIITGRAMTYTSVQIMLQSFLISLALGIDNDLDEELVAK</sequence>
<dbReference type="EMBL" id="LAZR01004698">
    <property type="protein sequence ID" value="KKN06374.1"/>
    <property type="molecule type" value="Genomic_DNA"/>
</dbReference>
<gene>
    <name evidence="1" type="ORF">LCGC14_1077820</name>
</gene>
<protein>
    <submittedName>
        <fullName evidence="1">Uncharacterized protein</fullName>
    </submittedName>
</protein>
<name>A0A0F9MKZ6_9ZZZZ</name>
<feature type="non-terminal residue" evidence="1">
    <location>
        <position position="60"/>
    </location>
</feature>
<evidence type="ECO:0000313" key="1">
    <source>
        <dbReference type="EMBL" id="KKN06374.1"/>
    </source>
</evidence>
<comment type="caution">
    <text evidence="1">The sequence shown here is derived from an EMBL/GenBank/DDBJ whole genome shotgun (WGS) entry which is preliminary data.</text>
</comment>
<dbReference type="AlphaFoldDB" id="A0A0F9MKZ6"/>
<organism evidence="1">
    <name type="scientific">marine sediment metagenome</name>
    <dbReference type="NCBI Taxonomy" id="412755"/>
    <lineage>
        <taxon>unclassified sequences</taxon>
        <taxon>metagenomes</taxon>
        <taxon>ecological metagenomes</taxon>
    </lineage>
</organism>
<reference evidence="1" key="1">
    <citation type="journal article" date="2015" name="Nature">
        <title>Complex archaea that bridge the gap between prokaryotes and eukaryotes.</title>
        <authorList>
            <person name="Spang A."/>
            <person name="Saw J.H."/>
            <person name="Jorgensen S.L."/>
            <person name="Zaremba-Niedzwiedzka K."/>
            <person name="Martijn J."/>
            <person name="Lind A.E."/>
            <person name="van Eijk R."/>
            <person name="Schleper C."/>
            <person name="Guy L."/>
            <person name="Ettema T.J."/>
        </authorList>
    </citation>
    <scope>NUCLEOTIDE SEQUENCE</scope>
</reference>
<accession>A0A0F9MKZ6</accession>
<proteinExistence type="predicted"/>